<feature type="compositionally biased region" description="Basic and acidic residues" evidence="1">
    <location>
        <begin position="441"/>
        <end position="451"/>
    </location>
</feature>
<keyword evidence="3" id="KW-1185">Reference proteome</keyword>
<dbReference type="STRING" id="1116229.S3CPU2"/>
<dbReference type="EMBL" id="KE145369">
    <property type="protein sequence ID" value="EPE27710.1"/>
    <property type="molecule type" value="Genomic_DNA"/>
</dbReference>
<evidence type="ECO:0000313" key="3">
    <source>
        <dbReference type="Proteomes" id="UP000016922"/>
    </source>
</evidence>
<feature type="region of interest" description="Disordered" evidence="1">
    <location>
        <begin position="1"/>
        <end position="301"/>
    </location>
</feature>
<sequence length="638" mass="69935">MSKFRASGKWNGDAPSRETGSIRGKTISNPIPIEDEDFPIRTPGTGIAVPIGSKGEEQIRLRSSNSPDLESIMERPALPVGAPADHLESTSVAAKPLEEKPARRTSPPRAPRMSTTSVPSKINMEAPQRKKSSLRTVFGKLFGKKRKSVASTTTAPSQDGGDRADQHRSDPSALTRNKRDSSNTQTRSVSLPINEYNRALRSHSIVLDPEDFTMRENPETNQRDSTQTDGQTRARRATTPSRLWTPTKAAGFAGDWTGLSPRPASSHARGSKSVSAGEADTGIGMAVTSGSHPNRRSRSVGELRAITSPAIARRRSDEIRYWRESYDPGVISPLSSNRAEDPILSDDGEDPHVEPEEPPQPFNFGPMGEMAGMKITQAASLESRVLQLENRVQRMEKAVIKLHRYQSAEALQLQDPPRRSNKYNSVSYGHRPATGTSEASLPKHETRHRTLDTGSYGSQFRSSSYGSSRPRTVDTDTQQLPSLETFPLSNNENSTSQTVRPLSTSTTIRGIPSSSPTISKDGSFTAEHLTYLTNLIVNEQTARHQLEAIVQTLSSQLQSLKVTSSGNDRLNLNTQGKARFEHFEQDDSEDEAGYGDEVFQTPNEERNWGDGTFGDVMKGDSRTLSLSRMTTGNGLQLV</sequence>
<evidence type="ECO:0000256" key="1">
    <source>
        <dbReference type="SAM" id="MobiDB-lite"/>
    </source>
</evidence>
<dbReference type="KEGG" id="glz:GLAREA_04501"/>
<dbReference type="HOGENOM" id="CLU_391322_0_0_1"/>
<proteinExistence type="predicted"/>
<organism evidence="2 3">
    <name type="scientific">Glarea lozoyensis (strain ATCC 20868 / MF5171)</name>
    <dbReference type="NCBI Taxonomy" id="1116229"/>
    <lineage>
        <taxon>Eukaryota</taxon>
        <taxon>Fungi</taxon>
        <taxon>Dikarya</taxon>
        <taxon>Ascomycota</taxon>
        <taxon>Pezizomycotina</taxon>
        <taxon>Leotiomycetes</taxon>
        <taxon>Helotiales</taxon>
        <taxon>Helotiaceae</taxon>
        <taxon>Glarea</taxon>
    </lineage>
</organism>
<accession>S3CPU2</accession>
<feature type="region of interest" description="Disordered" evidence="1">
    <location>
        <begin position="411"/>
        <end position="519"/>
    </location>
</feature>
<feature type="region of interest" description="Disordered" evidence="1">
    <location>
        <begin position="330"/>
        <end position="358"/>
    </location>
</feature>
<feature type="compositionally biased region" description="Polar residues" evidence="1">
    <location>
        <begin position="475"/>
        <end position="519"/>
    </location>
</feature>
<dbReference type="OrthoDB" id="5428925at2759"/>
<dbReference type="GeneID" id="19463556"/>
<dbReference type="OMA" id="FADMKQV"/>
<dbReference type="eggNOG" id="ENOG502T2EZ">
    <property type="taxonomic scope" value="Eukaryota"/>
</dbReference>
<dbReference type="Proteomes" id="UP000016922">
    <property type="component" value="Unassembled WGS sequence"/>
</dbReference>
<dbReference type="RefSeq" id="XP_008085069.1">
    <property type="nucleotide sequence ID" value="XM_008086878.1"/>
</dbReference>
<evidence type="ECO:0000313" key="2">
    <source>
        <dbReference type="EMBL" id="EPE27710.1"/>
    </source>
</evidence>
<protein>
    <submittedName>
        <fullName evidence="2">Uncharacterized protein</fullName>
    </submittedName>
</protein>
<gene>
    <name evidence="2" type="ORF">GLAREA_04501</name>
</gene>
<reference evidence="2 3" key="1">
    <citation type="journal article" date="2013" name="BMC Genomics">
        <title>Genomics-driven discovery of the pneumocandin biosynthetic gene cluster in the fungus Glarea lozoyensis.</title>
        <authorList>
            <person name="Chen L."/>
            <person name="Yue Q."/>
            <person name="Zhang X."/>
            <person name="Xiang M."/>
            <person name="Wang C."/>
            <person name="Li S."/>
            <person name="Che Y."/>
            <person name="Ortiz-Lopez F.J."/>
            <person name="Bills G.F."/>
            <person name="Liu X."/>
            <person name="An Z."/>
        </authorList>
    </citation>
    <scope>NUCLEOTIDE SEQUENCE [LARGE SCALE GENOMIC DNA]</scope>
    <source>
        <strain evidence="3">ATCC 20868 / MF5171</strain>
    </source>
</reference>
<feature type="region of interest" description="Disordered" evidence="1">
    <location>
        <begin position="584"/>
        <end position="614"/>
    </location>
</feature>
<feature type="compositionally biased region" description="Basic and acidic residues" evidence="1">
    <location>
        <begin position="212"/>
        <end position="222"/>
    </location>
</feature>
<feature type="compositionally biased region" description="Low complexity" evidence="1">
    <location>
        <begin position="454"/>
        <end position="469"/>
    </location>
</feature>
<dbReference type="AlphaFoldDB" id="S3CPU2"/>
<feature type="compositionally biased region" description="Polar residues" evidence="1">
    <location>
        <begin position="182"/>
        <end position="191"/>
    </location>
</feature>
<feature type="compositionally biased region" description="Low complexity" evidence="1">
    <location>
        <begin position="104"/>
        <end position="117"/>
    </location>
</feature>
<feature type="compositionally biased region" description="Basic and acidic residues" evidence="1">
    <location>
        <begin position="160"/>
        <end position="170"/>
    </location>
</feature>
<name>S3CPU2_GLAL2</name>